<gene>
    <name evidence="1" type="ORF">BatF92_30660</name>
</gene>
<dbReference type="InterPro" id="IPR029044">
    <property type="entry name" value="Nucleotide-diphossugar_trans"/>
</dbReference>
<dbReference type="AlphaFoldDB" id="A0A679H9N5"/>
<proteinExistence type="predicted"/>
<accession>A0A679H9N5</accession>
<dbReference type="EMBL" id="AP022660">
    <property type="protein sequence ID" value="BCA51124.1"/>
    <property type="molecule type" value="Genomic_DNA"/>
</dbReference>
<sequence length="52" mass="5996">MEKFSVLMSVYAREQSAYLEEALRSVFEQTVPPSEVMLVKEILELTLSGFIR</sequence>
<reference evidence="1 2" key="1">
    <citation type="submission" date="2020-02" db="EMBL/GenBank/DDBJ databases">
        <title>Whole-genome sequencing and comparative analysis of the genomes of Bacteroides thetaiotaomicron and Escherichia coli isolated from a healthy resident in Vietnam.</title>
        <authorList>
            <person name="Mohsin M."/>
            <person name="Tanaka K."/>
            <person name="Kawahara R."/>
            <person name="Kondo S."/>
            <person name="Noguchi H."/>
            <person name="Motooka D."/>
            <person name="Nakamura S."/>
            <person name="Khong D.T."/>
            <person name="Nguyen T.N."/>
            <person name="Tran H.T."/>
            <person name="Yamamoto Y."/>
        </authorList>
    </citation>
    <scope>NUCLEOTIDE SEQUENCE [LARGE SCALE GENOMIC DNA]</scope>
    <source>
        <strain evidence="1 2">F9-2</strain>
    </source>
</reference>
<dbReference type="RefSeq" id="WP_309569268.1">
    <property type="nucleotide sequence ID" value="NZ_AP022660.1"/>
</dbReference>
<dbReference type="Gene3D" id="3.90.550.10">
    <property type="entry name" value="Spore Coat Polysaccharide Biosynthesis Protein SpsA, Chain A"/>
    <property type="match status" value="1"/>
</dbReference>
<dbReference type="SUPFAM" id="SSF53448">
    <property type="entry name" value="Nucleotide-diphospho-sugar transferases"/>
    <property type="match status" value="1"/>
</dbReference>
<evidence type="ECO:0000313" key="1">
    <source>
        <dbReference type="EMBL" id="BCA51124.1"/>
    </source>
</evidence>
<protein>
    <submittedName>
        <fullName evidence="1">Uncharacterized protein</fullName>
    </submittedName>
</protein>
<organism evidence="1 2">
    <name type="scientific">Bacteroides thetaiotaomicron</name>
    <dbReference type="NCBI Taxonomy" id="818"/>
    <lineage>
        <taxon>Bacteria</taxon>
        <taxon>Pseudomonadati</taxon>
        <taxon>Bacteroidota</taxon>
        <taxon>Bacteroidia</taxon>
        <taxon>Bacteroidales</taxon>
        <taxon>Bacteroidaceae</taxon>
        <taxon>Bacteroides</taxon>
    </lineage>
</organism>
<name>A0A679H9N5_BACT4</name>
<dbReference type="Proteomes" id="UP000500882">
    <property type="component" value="Chromosome"/>
</dbReference>
<evidence type="ECO:0000313" key="2">
    <source>
        <dbReference type="Proteomes" id="UP000500882"/>
    </source>
</evidence>